<evidence type="ECO:0000313" key="1">
    <source>
        <dbReference type="EMBL" id="EMT52859.1"/>
    </source>
</evidence>
<dbReference type="Proteomes" id="UP000012081">
    <property type="component" value="Unassembled WGS sequence"/>
</dbReference>
<dbReference type="EMBL" id="APBN01000003">
    <property type="protein sequence ID" value="EMT52859.1"/>
    <property type="molecule type" value="Genomic_DNA"/>
</dbReference>
<organism evidence="1 2">
    <name type="scientific">Brevibacillus borstelensis AK1</name>
    <dbReference type="NCBI Taxonomy" id="1300222"/>
    <lineage>
        <taxon>Bacteria</taxon>
        <taxon>Bacillati</taxon>
        <taxon>Bacillota</taxon>
        <taxon>Bacilli</taxon>
        <taxon>Bacillales</taxon>
        <taxon>Paenibacillaceae</taxon>
        <taxon>Brevibacillus</taxon>
    </lineage>
</organism>
<name>M8D9B4_9BACL</name>
<gene>
    <name evidence="1" type="ORF">I532_08767</name>
</gene>
<proteinExistence type="predicted"/>
<comment type="caution">
    <text evidence="1">The sequence shown here is derived from an EMBL/GenBank/DDBJ whole genome shotgun (WGS) entry which is preliminary data.</text>
</comment>
<dbReference type="AlphaFoldDB" id="M8D9B4"/>
<protein>
    <submittedName>
        <fullName evidence="1">Uncharacterized protein</fullName>
    </submittedName>
</protein>
<reference evidence="1 2" key="1">
    <citation type="submission" date="2013-03" db="EMBL/GenBank/DDBJ databases">
        <title>Assembly of a new bacterial strain Brevibacillus borstelensis AK1.</title>
        <authorList>
            <person name="Rajan I."/>
            <person name="PoliReddy D."/>
            <person name="Sugumar T."/>
            <person name="Rathinam K."/>
            <person name="Alqarawi S."/>
            <person name="Khalil A.B."/>
            <person name="Sivakumar N."/>
        </authorList>
    </citation>
    <scope>NUCLEOTIDE SEQUENCE [LARGE SCALE GENOMIC DNA]</scope>
    <source>
        <strain evidence="1 2">AK1</strain>
    </source>
</reference>
<dbReference type="STRING" id="1300222.I532_08767"/>
<evidence type="ECO:0000313" key="2">
    <source>
        <dbReference type="Proteomes" id="UP000012081"/>
    </source>
</evidence>
<sequence>MFKVGEVVTYAGDGARGIILDIKGEQYLVMWEDTFVSLEKAECLRKEGATE</sequence>
<dbReference type="PATRIC" id="fig|1300222.3.peg.1806"/>
<accession>M8D9B4</accession>
<keyword evidence="2" id="KW-1185">Reference proteome</keyword>